<keyword evidence="2" id="KW-0805">Transcription regulation</keyword>
<feature type="domain" description="Response regulatory" evidence="7">
    <location>
        <begin position="12"/>
        <end position="128"/>
    </location>
</feature>
<dbReference type="CDD" id="cd17535">
    <property type="entry name" value="REC_NarL-like"/>
    <property type="match status" value="1"/>
</dbReference>
<dbReference type="InterPro" id="IPR058245">
    <property type="entry name" value="NreC/VraR/RcsB-like_REC"/>
</dbReference>
<dbReference type="CDD" id="cd06170">
    <property type="entry name" value="LuxR_C_like"/>
    <property type="match status" value="1"/>
</dbReference>
<dbReference type="SMART" id="SM00448">
    <property type="entry name" value="REC"/>
    <property type="match status" value="1"/>
</dbReference>
<dbReference type="InterPro" id="IPR016032">
    <property type="entry name" value="Sig_transdc_resp-reg_C-effctor"/>
</dbReference>
<dbReference type="PANTHER" id="PTHR43214">
    <property type="entry name" value="TWO-COMPONENT RESPONSE REGULATOR"/>
    <property type="match status" value="1"/>
</dbReference>
<name>A0ABX2B866_9BACT</name>
<evidence type="ECO:0000256" key="1">
    <source>
        <dbReference type="ARBA" id="ARBA00022553"/>
    </source>
</evidence>
<dbReference type="Pfam" id="PF00072">
    <property type="entry name" value="Response_reg"/>
    <property type="match status" value="1"/>
</dbReference>
<dbReference type="EMBL" id="JABKKJ010000032">
    <property type="protein sequence ID" value="NPE26180.1"/>
    <property type="molecule type" value="Genomic_DNA"/>
</dbReference>
<accession>A0ABX2B866</accession>
<evidence type="ECO:0000256" key="4">
    <source>
        <dbReference type="ARBA" id="ARBA00023163"/>
    </source>
</evidence>
<evidence type="ECO:0000313" key="9">
    <source>
        <dbReference type="Proteomes" id="UP000820977"/>
    </source>
</evidence>
<dbReference type="PANTHER" id="PTHR43214:SF41">
    <property type="entry name" value="NITRATE_NITRITE RESPONSE REGULATOR PROTEIN NARP"/>
    <property type="match status" value="1"/>
</dbReference>
<feature type="domain" description="HTH luxR-type" evidence="6">
    <location>
        <begin position="144"/>
        <end position="209"/>
    </location>
</feature>
<organism evidence="8 9">
    <name type="scientific">Xylanibacter caecicola</name>
    <dbReference type="NCBI Taxonomy" id="2736294"/>
    <lineage>
        <taxon>Bacteria</taxon>
        <taxon>Pseudomonadati</taxon>
        <taxon>Bacteroidota</taxon>
        <taxon>Bacteroidia</taxon>
        <taxon>Bacteroidales</taxon>
        <taxon>Prevotellaceae</taxon>
        <taxon>Xylanibacter</taxon>
    </lineage>
</organism>
<keyword evidence="9" id="KW-1185">Reference proteome</keyword>
<keyword evidence="4" id="KW-0804">Transcription</keyword>
<dbReference type="Gene3D" id="3.40.50.2300">
    <property type="match status" value="1"/>
</dbReference>
<keyword evidence="3" id="KW-0238">DNA-binding</keyword>
<comment type="caution">
    <text evidence="8">The sequence shown here is derived from an EMBL/GenBank/DDBJ whole genome shotgun (WGS) entry which is preliminary data.</text>
</comment>
<evidence type="ECO:0000259" key="6">
    <source>
        <dbReference type="PROSITE" id="PS50043"/>
    </source>
</evidence>
<evidence type="ECO:0000256" key="3">
    <source>
        <dbReference type="ARBA" id="ARBA00023125"/>
    </source>
</evidence>
<dbReference type="Gene3D" id="1.10.10.10">
    <property type="entry name" value="Winged helix-like DNA-binding domain superfamily/Winged helix DNA-binding domain"/>
    <property type="match status" value="1"/>
</dbReference>
<dbReference type="PRINTS" id="PR00038">
    <property type="entry name" value="HTHLUXR"/>
</dbReference>
<reference evidence="8 9" key="1">
    <citation type="submission" date="2020-05" db="EMBL/GenBank/DDBJ databases">
        <title>Distinct polysaccharide utilization as determinants for interspecies competition between intestinal Prevotella spp.</title>
        <authorList>
            <person name="Galvez E.J.C."/>
            <person name="Iljazovic A."/>
            <person name="Strowig T."/>
        </authorList>
    </citation>
    <scope>NUCLEOTIDE SEQUENCE [LARGE SCALE GENOMIC DNA]</scope>
    <source>
        <strain evidence="8 9">PCHR</strain>
    </source>
</reference>
<dbReference type="Pfam" id="PF00196">
    <property type="entry name" value="GerE"/>
    <property type="match status" value="1"/>
</dbReference>
<dbReference type="InterPro" id="IPR036388">
    <property type="entry name" value="WH-like_DNA-bd_sf"/>
</dbReference>
<dbReference type="SUPFAM" id="SSF46894">
    <property type="entry name" value="C-terminal effector domain of the bipartite response regulators"/>
    <property type="match status" value="1"/>
</dbReference>
<dbReference type="SMART" id="SM00421">
    <property type="entry name" value="HTH_LUXR"/>
    <property type="match status" value="1"/>
</dbReference>
<dbReference type="InterPro" id="IPR039420">
    <property type="entry name" value="WalR-like"/>
</dbReference>
<proteinExistence type="predicted"/>
<sequence>MYHKTKQIGEVDILVIEDHQIVLLGLSTLLSTCDGIRRIDKATTAVEAISLAREHVFDIIIIDVELPDMSGFELLDRLREIIPDVSVIFHSMHEEFWIIKRMMNSGADAIVLKSDDIGELKKAIERVVSGDSYYSNRYEEYCREYEKQQILTERELDVLRAIAEGKKTAEIAAQLFVSNNTVEFHRKRLLRKLGASNMAELIKKAMERGFMRL</sequence>
<dbReference type="PROSITE" id="PS50043">
    <property type="entry name" value="HTH_LUXR_2"/>
    <property type="match status" value="1"/>
</dbReference>
<dbReference type="Proteomes" id="UP000820977">
    <property type="component" value="Unassembled WGS sequence"/>
</dbReference>
<dbReference type="PROSITE" id="PS00622">
    <property type="entry name" value="HTH_LUXR_1"/>
    <property type="match status" value="1"/>
</dbReference>
<dbReference type="RefSeq" id="WP_172345638.1">
    <property type="nucleotide sequence ID" value="NZ_CASYYZ010000030.1"/>
</dbReference>
<dbReference type="InterPro" id="IPR011006">
    <property type="entry name" value="CheY-like_superfamily"/>
</dbReference>
<protein>
    <submittedName>
        <fullName evidence="8">Response regulator transcription factor</fullName>
    </submittedName>
</protein>
<gene>
    <name evidence="8" type="ORF">HPS54_11790</name>
</gene>
<keyword evidence="1 5" id="KW-0597">Phosphoprotein</keyword>
<evidence type="ECO:0000256" key="5">
    <source>
        <dbReference type="PROSITE-ProRule" id="PRU00169"/>
    </source>
</evidence>
<dbReference type="SUPFAM" id="SSF52172">
    <property type="entry name" value="CheY-like"/>
    <property type="match status" value="1"/>
</dbReference>
<evidence type="ECO:0000259" key="7">
    <source>
        <dbReference type="PROSITE" id="PS50110"/>
    </source>
</evidence>
<evidence type="ECO:0000313" key="8">
    <source>
        <dbReference type="EMBL" id="NPE26180.1"/>
    </source>
</evidence>
<dbReference type="PROSITE" id="PS50110">
    <property type="entry name" value="RESPONSE_REGULATORY"/>
    <property type="match status" value="1"/>
</dbReference>
<dbReference type="InterPro" id="IPR001789">
    <property type="entry name" value="Sig_transdc_resp-reg_receiver"/>
</dbReference>
<evidence type="ECO:0000256" key="2">
    <source>
        <dbReference type="ARBA" id="ARBA00023015"/>
    </source>
</evidence>
<dbReference type="InterPro" id="IPR000792">
    <property type="entry name" value="Tscrpt_reg_LuxR_C"/>
</dbReference>
<feature type="modified residue" description="4-aspartylphosphate" evidence="5">
    <location>
        <position position="63"/>
    </location>
</feature>